<sequence>VFDAYGLKFRINHKKLIIFEAGTHYHIVHFLGLSLISILDFNVPKNIVQFQLFFSVFLFFQTVFICLY</sequence>
<keyword evidence="1" id="KW-1133">Transmembrane helix</keyword>
<organism evidence="2">
    <name type="scientific">marine metagenome</name>
    <dbReference type="NCBI Taxonomy" id="408172"/>
    <lineage>
        <taxon>unclassified sequences</taxon>
        <taxon>metagenomes</taxon>
        <taxon>ecological metagenomes</taxon>
    </lineage>
</organism>
<reference evidence="2" key="1">
    <citation type="submission" date="2018-05" db="EMBL/GenBank/DDBJ databases">
        <authorList>
            <person name="Lanie J.A."/>
            <person name="Ng W.-L."/>
            <person name="Kazmierczak K.M."/>
            <person name="Andrzejewski T.M."/>
            <person name="Davidsen T.M."/>
            <person name="Wayne K.J."/>
            <person name="Tettelin H."/>
            <person name="Glass J.I."/>
            <person name="Rusch D."/>
            <person name="Podicherti R."/>
            <person name="Tsui H.-C.T."/>
            <person name="Winkler M.E."/>
        </authorList>
    </citation>
    <scope>NUCLEOTIDE SEQUENCE</scope>
</reference>
<accession>A0A381VHF0</accession>
<feature type="transmembrane region" description="Helical" evidence="1">
    <location>
        <begin position="50"/>
        <end position="67"/>
    </location>
</feature>
<protein>
    <submittedName>
        <fullName evidence="2">Uncharacterized protein</fullName>
    </submittedName>
</protein>
<evidence type="ECO:0000313" key="2">
    <source>
        <dbReference type="EMBL" id="SVA39401.1"/>
    </source>
</evidence>
<feature type="transmembrane region" description="Helical" evidence="1">
    <location>
        <begin position="16"/>
        <end position="38"/>
    </location>
</feature>
<dbReference type="AlphaFoldDB" id="A0A381VHF0"/>
<proteinExistence type="predicted"/>
<keyword evidence="1" id="KW-0472">Membrane</keyword>
<name>A0A381VHF0_9ZZZZ</name>
<dbReference type="EMBL" id="UINC01008763">
    <property type="protein sequence ID" value="SVA39401.1"/>
    <property type="molecule type" value="Genomic_DNA"/>
</dbReference>
<evidence type="ECO:0000256" key="1">
    <source>
        <dbReference type="SAM" id="Phobius"/>
    </source>
</evidence>
<gene>
    <name evidence="2" type="ORF">METZ01_LOCUS92255</name>
</gene>
<keyword evidence="1" id="KW-0812">Transmembrane</keyword>
<feature type="non-terminal residue" evidence="2">
    <location>
        <position position="1"/>
    </location>
</feature>